<organism evidence="2 3">
    <name type="scientific">Shinella granuli</name>
    <dbReference type="NCBI Taxonomy" id="323621"/>
    <lineage>
        <taxon>Bacteria</taxon>
        <taxon>Pseudomonadati</taxon>
        <taxon>Pseudomonadota</taxon>
        <taxon>Alphaproteobacteria</taxon>
        <taxon>Hyphomicrobiales</taxon>
        <taxon>Rhizobiaceae</taxon>
        <taxon>Shinella</taxon>
    </lineage>
</organism>
<dbReference type="AlphaFoldDB" id="A0A4R2CZ60"/>
<protein>
    <recommendedName>
        <fullName evidence="4">DUF2474 family protein</fullName>
    </recommendedName>
</protein>
<comment type="caution">
    <text evidence="2">The sequence shown here is derived from an EMBL/GenBank/DDBJ whole genome shotgun (WGS) entry which is preliminary data.</text>
</comment>
<dbReference type="Proteomes" id="UP000295351">
    <property type="component" value="Unassembled WGS sequence"/>
</dbReference>
<accession>A0A4R2CZ60</accession>
<feature type="transmembrane region" description="Helical" evidence="1">
    <location>
        <begin position="12"/>
        <end position="35"/>
    </location>
</feature>
<keyword evidence="1" id="KW-0472">Membrane</keyword>
<name>A0A4R2CZ60_SHIGR</name>
<evidence type="ECO:0000256" key="1">
    <source>
        <dbReference type="SAM" id="Phobius"/>
    </source>
</evidence>
<dbReference type="EMBL" id="SLVX01000004">
    <property type="protein sequence ID" value="TCN46651.1"/>
    <property type="molecule type" value="Genomic_DNA"/>
</dbReference>
<evidence type="ECO:0000313" key="2">
    <source>
        <dbReference type="EMBL" id="TCN46651.1"/>
    </source>
</evidence>
<sequence>MTEGSTGRRLLWFVGLWAGGVLAVTIVGFAIKLAIGT</sequence>
<gene>
    <name evidence="2" type="ORF">EV665_104329</name>
</gene>
<reference evidence="2 3" key="1">
    <citation type="submission" date="2019-03" db="EMBL/GenBank/DDBJ databases">
        <title>Genomic Encyclopedia of Type Strains, Phase IV (KMG-IV): sequencing the most valuable type-strain genomes for metagenomic binning, comparative biology and taxonomic classification.</title>
        <authorList>
            <person name="Goeker M."/>
        </authorList>
    </citation>
    <scope>NUCLEOTIDE SEQUENCE [LARGE SCALE GENOMIC DNA]</scope>
    <source>
        <strain evidence="2 3">DSM 18401</strain>
    </source>
</reference>
<keyword evidence="1" id="KW-1133">Transmembrane helix</keyword>
<keyword evidence="1" id="KW-0812">Transmembrane</keyword>
<proteinExistence type="predicted"/>
<evidence type="ECO:0000313" key="3">
    <source>
        <dbReference type="Proteomes" id="UP000295351"/>
    </source>
</evidence>
<keyword evidence="3" id="KW-1185">Reference proteome</keyword>
<evidence type="ECO:0008006" key="4">
    <source>
        <dbReference type="Google" id="ProtNLM"/>
    </source>
</evidence>